<accession>A0ABT2HCG5</accession>
<dbReference type="Proteomes" id="UP001165586">
    <property type="component" value="Unassembled WGS sequence"/>
</dbReference>
<proteinExistence type="predicted"/>
<reference evidence="1" key="1">
    <citation type="submission" date="2022-08" db="EMBL/GenBank/DDBJ databases">
        <authorList>
            <person name="Deng Y."/>
            <person name="Han X.-F."/>
            <person name="Zhang Y.-Q."/>
        </authorList>
    </citation>
    <scope>NUCLEOTIDE SEQUENCE</scope>
    <source>
        <strain evidence="1">CPCC 203386</strain>
    </source>
</reference>
<dbReference type="InterPro" id="IPR056909">
    <property type="entry name" value="SU10_portal"/>
</dbReference>
<keyword evidence="2" id="KW-1185">Reference proteome</keyword>
<sequence length="92" mass="10582">IDMDIGDELSDVASKAWVYEHYIRTGMLDKNKEAKMYQVIMAGNHILNIEEVTCIPFVTFCPYTIPGSFYGQSVYDITRYPRFENSSCTCVH</sequence>
<dbReference type="EMBL" id="JANLCJ010000852">
    <property type="protein sequence ID" value="MCS5737589.1"/>
    <property type="molecule type" value="Genomic_DNA"/>
</dbReference>
<feature type="non-terminal residue" evidence="1">
    <location>
        <position position="1"/>
    </location>
</feature>
<dbReference type="RefSeq" id="WP_259544026.1">
    <property type="nucleotide sequence ID" value="NZ_JANLCJ010000852.1"/>
</dbReference>
<evidence type="ECO:0000313" key="1">
    <source>
        <dbReference type="EMBL" id="MCS5737589.1"/>
    </source>
</evidence>
<comment type="caution">
    <text evidence="1">The sequence shown here is derived from an EMBL/GenBank/DDBJ whole genome shotgun (WGS) entry which is preliminary data.</text>
</comment>
<evidence type="ECO:0000313" key="2">
    <source>
        <dbReference type="Proteomes" id="UP001165586"/>
    </source>
</evidence>
<protein>
    <submittedName>
        <fullName evidence="1">Uncharacterized protein</fullName>
    </submittedName>
</protein>
<gene>
    <name evidence="1" type="ORF">N1032_28045</name>
</gene>
<organism evidence="1 2">
    <name type="scientific">Herbiconiux daphne</name>
    <dbReference type="NCBI Taxonomy" id="2970914"/>
    <lineage>
        <taxon>Bacteria</taxon>
        <taxon>Bacillati</taxon>
        <taxon>Actinomycetota</taxon>
        <taxon>Actinomycetes</taxon>
        <taxon>Micrococcales</taxon>
        <taxon>Microbacteriaceae</taxon>
        <taxon>Herbiconiux</taxon>
    </lineage>
</organism>
<name>A0ABT2HCG5_9MICO</name>
<dbReference type="Pfam" id="PF23899">
    <property type="entry name" value="SU10_portal"/>
    <property type="match status" value="1"/>
</dbReference>